<evidence type="ECO:0000256" key="1">
    <source>
        <dbReference type="SAM" id="SignalP"/>
    </source>
</evidence>
<dbReference type="RefSeq" id="WP_016642300.1">
    <property type="nucleotide sequence ID" value="NZ_AOPZ01000210.1"/>
</dbReference>
<keyword evidence="3" id="KW-0378">Hydrolase</keyword>
<organism evidence="3 4">
    <name type="scientific">Streptomyces aurantiacus JA 4570</name>
    <dbReference type="NCBI Taxonomy" id="1286094"/>
    <lineage>
        <taxon>Bacteria</taxon>
        <taxon>Bacillati</taxon>
        <taxon>Actinomycetota</taxon>
        <taxon>Actinomycetes</taxon>
        <taxon>Kitasatosporales</taxon>
        <taxon>Streptomycetaceae</taxon>
        <taxon>Streptomyces</taxon>
        <taxon>Streptomyces aurantiacus group</taxon>
    </lineage>
</organism>
<keyword evidence="1" id="KW-0732">Signal</keyword>
<feature type="domain" description="Beta-lactamase-related" evidence="2">
    <location>
        <begin position="46"/>
        <end position="373"/>
    </location>
</feature>
<name>S3ZHZ1_9ACTN</name>
<dbReference type="InterPro" id="IPR012338">
    <property type="entry name" value="Beta-lactam/transpept-like"/>
</dbReference>
<dbReference type="GO" id="GO:0004180">
    <property type="term" value="F:carboxypeptidase activity"/>
    <property type="evidence" value="ECO:0007669"/>
    <property type="project" value="UniProtKB-KW"/>
</dbReference>
<evidence type="ECO:0000259" key="2">
    <source>
        <dbReference type="Pfam" id="PF00144"/>
    </source>
</evidence>
<evidence type="ECO:0000313" key="3">
    <source>
        <dbReference type="EMBL" id="EPH42753.1"/>
    </source>
</evidence>
<proteinExistence type="predicted"/>
<dbReference type="Proteomes" id="UP000014629">
    <property type="component" value="Unassembled WGS sequence"/>
</dbReference>
<dbReference type="Pfam" id="PF00144">
    <property type="entry name" value="Beta-lactamase"/>
    <property type="match status" value="1"/>
</dbReference>
<accession>S3ZHZ1</accession>
<dbReference type="PATRIC" id="fig|1286094.4.peg.4126"/>
<keyword evidence="3" id="KW-0121">Carboxypeptidase</keyword>
<keyword evidence="4" id="KW-1185">Reference proteome</keyword>
<sequence length="389" mass="41896">MALRKTSKAGMAGLAAAALAAAAYATPAQAATDTPPAGTGHRATQRAMDAAVKAGVPGVTAQARDARGVWKAASGVGDLRSGAPRGKNDKFRVGSITKTFVATVLLQMEAEGKLRLGDTVDRHLPGLVRGNGNDGRKITVRQLLNHTSGLFDYLADKKYARTYLREGYLKHRYDTLPPKKHVKVALSHTRLFEPGAKHSYSNTNYVLAGLIVEKAGGRTYEDEVRDRIITPLGLKNTSNPGNSIHLPQPSSRGYAKLFPSAPDRIDDITEMNGSQGWADGDIISTAGDLNRFYRALLRGELLQPKQLRAMKTTVAVPGHPDSAYGLGLTRTRTSCGTTLWGHGGGMVGWLSMAVTTADGRHQLAYNFNGDWEDKPQRKILEAEYCDTSS</sequence>
<keyword evidence="3" id="KW-0645">Protease</keyword>
<gene>
    <name evidence="3" type="ORF">STRAU_4173</name>
</gene>
<dbReference type="InterPro" id="IPR050491">
    <property type="entry name" value="AmpC-like"/>
</dbReference>
<dbReference type="SUPFAM" id="SSF56601">
    <property type="entry name" value="beta-lactamase/transpeptidase-like"/>
    <property type="match status" value="1"/>
</dbReference>
<comment type="caution">
    <text evidence="3">The sequence shown here is derived from an EMBL/GenBank/DDBJ whole genome shotgun (WGS) entry which is preliminary data.</text>
</comment>
<dbReference type="Gene3D" id="3.40.710.10">
    <property type="entry name" value="DD-peptidase/beta-lactamase superfamily"/>
    <property type="match status" value="1"/>
</dbReference>
<reference evidence="3 4" key="1">
    <citation type="submission" date="2013-02" db="EMBL/GenBank/DDBJ databases">
        <title>Draft Genome Sequence of Streptomyces aurantiacus, Which Produces Setomimycin.</title>
        <authorList>
            <person name="Gruening B.A."/>
            <person name="Praeg A."/>
            <person name="Erxleben A."/>
            <person name="Guenther S."/>
            <person name="Mueller M."/>
        </authorList>
    </citation>
    <scope>NUCLEOTIDE SEQUENCE [LARGE SCALE GENOMIC DNA]</scope>
    <source>
        <strain evidence="3 4">JA 4570</strain>
    </source>
</reference>
<protein>
    <submittedName>
        <fullName evidence="3">Putative D-alanyl-D-alanine carboxypeptidase</fullName>
    </submittedName>
</protein>
<dbReference type="MEROPS" id="S12.003"/>
<dbReference type="EMBL" id="AOPZ01000210">
    <property type="protein sequence ID" value="EPH42753.1"/>
    <property type="molecule type" value="Genomic_DNA"/>
</dbReference>
<feature type="signal peptide" evidence="1">
    <location>
        <begin position="1"/>
        <end position="30"/>
    </location>
</feature>
<dbReference type="PANTHER" id="PTHR46825:SF7">
    <property type="entry name" value="D-ALANYL-D-ALANINE CARBOXYPEPTIDASE"/>
    <property type="match status" value="1"/>
</dbReference>
<evidence type="ECO:0000313" key="4">
    <source>
        <dbReference type="Proteomes" id="UP000014629"/>
    </source>
</evidence>
<dbReference type="AlphaFoldDB" id="S3ZHZ1"/>
<feature type="chain" id="PRO_5004525060" evidence="1">
    <location>
        <begin position="31"/>
        <end position="389"/>
    </location>
</feature>
<dbReference type="InterPro" id="IPR001466">
    <property type="entry name" value="Beta-lactam-related"/>
</dbReference>
<dbReference type="PANTHER" id="PTHR46825">
    <property type="entry name" value="D-ALANYL-D-ALANINE-CARBOXYPEPTIDASE/ENDOPEPTIDASE AMPH"/>
    <property type="match status" value="1"/>
</dbReference>